<dbReference type="InParanoid" id="A0A401GPR2"/>
<gene>
    <name evidence="2" type="ORF">SCP_0601860</name>
</gene>
<proteinExistence type="predicted"/>
<keyword evidence="3" id="KW-1185">Reference proteome</keyword>
<reference evidence="2 3" key="1">
    <citation type="journal article" date="2018" name="Sci. Rep.">
        <title>Genome sequence of the cauliflower mushroom Sparassis crispa (Hanabiratake) and its association with beneficial usage.</title>
        <authorList>
            <person name="Kiyama R."/>
            <person name="Furutani Y."/>
            <person name="Kawaguchi K."/>
            <person name="Nakanishi T."/>
        </authorList>
    </citation>
    <scope>NUCLEOTIDE SEQUENCE [LARGE SCALE GENOMIC DNA]</scope>
</reference>
<feature type="compositionally biased region" description="Polar residues" evidence="1">
    <location>
        <begin position="157"/>
        <end position="171"/>
    </location>
</feature>
<organism evidence="2 3">
    <name type="scientific">Sparassis crispa</name>
    <dbReference type="NCBI Taxonomy" id="139825"/>
    <lineage>
        <taxon>Eukaryota</taxon>
        <taxon>Fungi</taxon>
        <taxon>Dikarya</taxon>
        <taxon>Basidiomycota</taxon>
        <taxon>Agaricomycotina</taxon>
        <taxon>Agaricomycetes</taxon>
        <taxon>Polyporales</taxon>
        <taxon>Sparassidaceae</taxon>
        <taxon>Sparassis</taxon>
    </lineage>
</organism>
<dbReference type="EMBL" id="BFAD01000006">
    <property type="protein sequence ID" value="GBE84208.1"/>
    <property type="molecule type" value="Genomic_DNA"/>
</dbReference>
<dbReference type="OrthoDB" id="3061698at2759"/>
<dbReference type="STRING" id="139825.A0A401GPR2"/>
<dbReference type="Proteomes" id="UP000287166">
    <property type="component" value="Unassembled WGS sequence"/>
</dbReference>
<name>A0A401GPR2_9APHY</name>
<dbReference type="RefSeq" id="XP_027615121.1">
    <property type="nucleotide sequence ID" value="XM_027759320.1"/>
</dbReference>
<dbReference type="GeneID" id="38781125"/>
<evidence type="ECO:0000313" key="3">
    <source>
        <dbReference type="Proteomes" id="UP000287166"/>
    </source>
</evidence>
<feature type="region of interest" description="Disordered" evidence="1">
    <location>
        <begin position="283"/>
        <end position="323"/>
    </location>
</feature>
<feature type="region of interest" description="Disordered" evidence="1">
    <location>
        <begin position="26"/>
        <end position="55"/>
    </location>
</feature>
<evidence type="ECO:0000313" key="2">
    <source>
        <dbReference type="EMBL" id="GBE84208.1"/>
    </source>
</evidence>
<comment type="caution">
    <text evidence="2">The sequence shown here is derived from an EMBL/GenBank/DDBJ whole genome shotgun (WGS) entry which is preliminary data.</text>
</comment>
<dbReference type="AlphaFoldDB" id="A0A401GPR2"/>
<evidence type="ECO:0000256" key="1">
    <source>
        <dbReference type="SAM" id="MobiDB-lite"/>
    </source>
</evidence>
<feature type="region of interest" description="Disordered" evidence="1">
    <location>
        <begin position="139"/>
        <end position="205"/>
    </location>
</feature>
<accession>A0A401GPR2</accession>
<protein>
    <submittedName>
        <fullName evidence="2">Uncharacterized protein</fullName>
    </submittedName>
</protein>
<sequence length="367" mass="39492">MAKLPRAKNPFTPTMRRFLSDVFKPAPALGKRARSSSRSHSSSELPNPAPGPAPACVALQNEDPDTDTVVITALHAVPFCCHADLLAMPRAHLLAVARALNAALPHALRIDAGPARSDARIRNAIEILVGLRLSVPPAPRANRSHGWADDERGVLRSPTSPLANRSRSESSLGVLHEEDESGAGYADGRAHKRRRIVPGPPEDPNMILRDLELDTVDRRVTRSQSTRAAADINSPTPVGRRVIRTRSERLPATRPMIQIQGHPNITLTRGRSAGRGYLRSRSAALARTSTPKRMREECETGEVEGPRSNAMTSTPGAGEADSGRVKVGKGVVMEIGPCEDTAEMTFGIHGMTIGPAESSEDMDLTED</sequence>